<dbReference type="InterPro" id="IPR018170">
    <property type="entry name" value="Aldo/ket_reductase_CS"/>
</dbReference>
<keyword evidence="3" id="KW-1185">Reference proteome</keyword>
<dbReference type="AlphaFoldDB" id="A0ABD1Y9V2"/>
<dbReference type="PRINTS" id="PR00069">
    <property type="entry name" value="ALDKETRDTASE"/>
</dbReference>
<sequence length="187" mass="21075">MFVVTSGVLLGHTISKEGLLLNPVKVEAITQMQQLEKMVEEGKVRNIGVSNFSSKKLSGILDYAKIVPAVNQVECQPMWRQDKLRTFMKTHNITVCAYSPLGTWGTAGITVNLLEQPVLKIFSEKIGKTPAQESLRWGIQMGNSVLQKSTRPERVKENFDVFNFALSKDDMAEIEKLEQVYKSRFPL</sequence>
<dbReference type="EMBL" id="JBHFFA010000006">
    <property type="protein sequence ID" value="KAL2623485.1"/>
    <property type="molecule type" value="Genomic_DNA"/>
</dbReference>
<proteinExistence type="predicted"/>
<organism evidence="2 3">
    <name type="scientific">Riccia fluitans</name>
    <dbReference type="NCBI Taxonomy" id="41844"/>
    <lineage>
        <taxon>Eukaryota</taxon>
        <taxon>Viridiplantae</taxon>
        <taxon>Streptophyta</taxon>
        <taxon>Embryophyta</taxon>
        <taxon>Marchantiophyta</taxon>
        <taxon>Marchantiopsida</taxon>
        <taxon>Marchantiidae</taxon>
        <taxon>Marchantiales</taxon>
        <taxon>Ricciaceae</taxon>
        <taxon>Riccia</taxon>
    </lineage>
</organism>
<dbReference type="Gene3D" id="3.20.20.100">
    <property type="entry name" value="NADP-dependent oxidoreductase domain"/>
    <property type="match status" value="1"/>
</dbReference>
<evidence type="ECO:0000313" key="2">
    <source>
        <dbReference type="EMBL" id="KAL2623485.1"/>
    </source>
</evidence>
<gene>
    <name evidence="2" type="ORF">R1flu_003690</name>
</gene>
<evidence type="ECO:0000259" key="1">
    <source>
        <dbReference type="Pfam" id="PF00248"/>
    </source>
</evidence>
<dbReference type="InterPro" id="IPR020471">
    <property type="entry name" value="AKR"/>
</dbReference>
<evidence type="ECO:0000313" key="3">
    <source>
        <dbReference type="Proteomes" id="UP001605036"/>
    </source>
</evidence>
<name>A0ABD1Y9V2_9MARC</name>
<feature type="domain" description="NADP-dependent oxidoreductase" evidence="1">
    <location>
        <begin position="30"/>
        <end position="178"/>
    </location>
</feature>
<dbReference type="PANTHER" id="PTHR11732">
    <property type="entry name" value="ALDO/KETO REDUCTASE"/>
    <property type="match status" value="1"/>
</dbReference>
<accession>A0ABD1Y9V2</accession>
<dbReference type="InterPro" id="IPR036812">
    <property type="entry name" value="NAD(P)_OxRdtase_dom_sf"/>
</dbReference>
<protein>
    <recommendedName>
        <fullName evidence="1">NADP-dependent oxidoreductase domain-containing protein</fullName>
    </recommendedName>
</protein>
<dbReference type="Proteomes" id="UP001605036">
    <property type="component" value="Unassembled WGS sequence"/>
</dbReference>
<reference evidence="2 3" key="1">
    <citation type="submission" date="2024-09" db="EMBL/GenBank/DDBJ databases">
        <title>Chromosome-scale assembly of Riccia fluitans.</title>
        <authorList>
            <person name="Paukszto L."/>
            <person name="Sawicki J."/>
            <person name="Karawczyk K."/>
            <person name="Piernik-Szablinska J."/>
            <person name="Szczecinska M."/>
            <person name="Mazdziarz M."/>
        </authorList>
    </citation>
    <scope>NUCLEOTIDE SEQUENCE [LARGE SCALE GENOMIC DNA]</scope>
    <source>
        <strain evidence="2">Rf_01</strain>
        <tissue evidence="2">Aerial parts of the thallus</tissue>
    </source>
</reference>
<dbReference type="InterPro" id="IPR023210">
    <property type="entry name" value="NADP_OxRdtase_dom"/>
</dbReference>
<dbReference type="SUPFAM" id="SSF51430">
    <property type="entry name" value="NAD(P)-linked oxidoreductase"/>
    <property type="match status" value="1"/>
</dbReference>
<dbReference type="PROSITE" id="PS00062">
    <property type="entry name" value="ALDOKETO_REDUCTASE_2"/>
    <property type="match status" value="1"/>
</dbReference>
<dbReference type="Pfam" id="PF00248">
    <property type="entry name" value="Aldo_ket_red"/>
    <property type="match status" value="1"/>
</dbReference>
<comment type="caution">
    <text evidence="2">The sequence shown here is derived from an EMBL/GenBank/DDBJ whole genome shotgun (WGS) entry which is preliminary data.</text>
</comment>